<sequence>MQLVCPAHLPSAPIDRTGPLGECNTPWTVPLEYTEIPDNGSSTRPATVTTVMSPNTSFTIKTGDRNGLFLVNPHCVGLYRVNYPHEPWNRLAQSTDVLSKEPDSTVWAAAVDRFWNLDASVEEGEVVLFSKQVFNFAEIHNILTKTIKVPATTWVQSLAYWVNPVEGMCNKGMYSHY</sequence>
<accession>A0A507DNF0</accession>
<gene>
    <name evidence="1" type="ORF">SeMB42_g01207</name>
</gene>
<comment type="caution">
    <text evidence="1">The sequence shown here is derived from an EMBL/GenBank/DDBJ whole genome shotgun (WGS) entry which is preliminary data.</text>
</comment>
<name>A0A507DNF0_9FUNG</name>
<keyword evidence="2" id="KW-1185">Reference proteome</keyword>
<dbReference type="Gene3D" id="2.60.40.1910">
    <property type="match status" value="1"/>
</dbReference>
<dbReference type="Proteomes" id="UP000317494">
    <property type="component" value="Unassembled WGS sequence"/>
</dbReference>
<dbReference type="EMBL" id="QEAN01000029">
    <property type="protein sequence ID" value="TPX52717.1"/>
    <property type="molecule type" value="Genomic_DNA"/>
</dbReference>
<proteinExistence type="predicted"/>
<evidence type="ECO:0000313" key="1">
    <source>
        <dbReference type="EMBL" id="TPX52717.1"/>
    </source>
</evidence>
<reference evidence="1 2" key="1">
    <citation type="journal article" date="2019" name="Sci. Rep.">
        <title>Comparative genomics of chytrid fungi reveal insights into the obligate biotrophic and pathogenic lifestyle of Synchytrium endobioticum.</title>
        <authorList>
            <person name="van de Vossenberg B.T.L.H."/>
            <person name="Warris S."/>
            <person name="Nguyen H.D.T."/>
            <person name="van Gent-Pelzer M.P.E."/>
            <person name="Joly D.L."/>
            <person name="van de Geest H.C."/>
            <person name="Bonants P.J.M."/>
            <person name="Smith D.S."/>
            <person name="Levesque C.A."/>
            <person name="van der Lee T.A.J."/>
        </authorList>
    </citation>
    <scope>NUCLEOTIDE SEQUENCE [LARGE SCALE GENOMIC DNA]</scope>
    <source>
        <strain evidence="1 2">MB42</strain>
    </source>
</reference>
<dbReference type="VEuPathDB" id="FungiDB:SeMB42_g01207"/>
<protein>
    <submittedName>
        <fullName evidence="1">Uncharacterized protein</fullName>
    </submittedName>
</protein>
<dbReference type="AlphaFoldDB" id="A0A507DNF0"/>
<organism evidence="1 2">
    <name type="scientific">Synchytrium endobioticum</name>
    <dbReference type="NCBI Taxonomy" id="286115"/>
    <lineage>
        <taxon>Eukaryota</taxon>
        <taxon>Fungi</taxon>
        <taxon>Fungi incertae sedis</taxon>
        <taxon>Chytridiomycota</taxon>
        <taxon>Chytridiomycota incertae sedis</taxon>
        <taxon>Chytridiomycetes</taxon>
        <taxon>Synchytriales</taxon>
        <taxon>Synchytriaceae</taxon>
        <taxon>Synchytrium</taxon>
    </lineage>
</organism>
<evidence type="ECO:0000313" key="2">
    <source>
        <dbReference type="Proteomes" id="UP000317494"/>
    </source>
</evidence>